<feature type="compositionally biased region" description="Polar residues" evidence="8">
    <location>
        <begin position="64"/>
        <end position="112"/>
    </location>
</feature>
<dbReference type="OrthoDB" id="2538017at2759"/>
<comment type="subcellular location">
    <subcellularLocation>
        <location evidence="1">Nucleus</location>
        <location evidence="1">Nuclear pore complex</location>
    </subcellularLocation>
</comment>
<keyword evidence="2" id="KW-0813">Transport</keyword>
<reference evidence="9" key="1">
    <citation type="journal article" date="2020" name="Stud. Mycol.">
        <title>101 Dothideomycetes genomes: a test case for predicting lifestyles and emergence of pathogens.</title>
        <authorList>
            <person name="Haridas S."/>
            <person name="Albert R."/>
            <person name="Binder M."/>
            <person name="Bloem J."/>
            <person name="Labutti K."/>
            <person name="Salamov A."/>
            <person name="Andreopoulos B."/>
            <person name="Baker S."/>
            <person name="Barry K."/>
            <person name="Bills G."/>
            <person name="Bluhm B."/>
            <person name="Cannon C."/>
            <person name="Castanera R."/>
            <person name="Culley D."/>
            <person name="Daum C."/>
            <person name="Ezra D."/>
            <person name="Gonzalez J."/>
            <person name="Henrissat B."/>
            <person name="Kuo A."/>
            <person name="Liang C."/>
            <person name="Lipzen A."/>
            <person name="Lutzoni F."/>
            <person name="Magnuson J."/>
            <person name="Mondo S."/>
            <person name="Nolan M."/>
            <person name="Ohm R."/>
            <person name="Pangilinan J."/>
            <person name="Park H.-J."/>
            <person name="Ramirez L."/>
            <person name="Alfaro M."/>
            <person name="Sun H."/>
            <person name="Tritt A."/>
            <person name="Yoshinaga Y."/>
            <person name="Zwiers L.-H."/>
            <person name="Turgeon B."/>
            <person name="Goodwin S."/>
            <person name="Spatafora J."/>
            <person name="Crous P."/>
            <person name="Grigoriev I."/>
        </authorList>
    </citation>
    <scope>NUCLEOTIDE SEQUENCE</scope>
    <source>
        <strain evidence="9">HMLAC05119</strain>
    </source>
</reference>
<dbReference type="Pfam" id="PF21121">
    <property type="entry name" value="Nup49_C"/>
    <property type="match status" value="1"/>
</dbReference>
<dbReference type="Pfam" id="PF13634">
    <property type="entry name" value="Nucleoporin_FG"/>
    <property type="match status" value="2"/>
</dbReference>
<dbReference type="GO" id="GO:0015031">
    <property type="term" value="P:protein transport"/>
    <property type="evidence" value="ECO:0007669"/>
    <property type="project" value="UniProtKB-KW"/>
</dbReference>
<dbReference type="Proteomes" id="UP000800096">
    <property type="component" value="Unassembled WGS sequence"/>
</dbReference>
<keyword evidence="5" id="KW-0811">Translocation</keyword>
<dbReference type="EMBL" id="ML979133">
    <property type="protein sequence ID" value="KAF1919744.1"/>
    <property type="molecule type" value="Genomic_DNA"/>
</dbReference>
<accession>A0A6A5QYK5</accession>
<dbReference type="PANTHER" id="PTHR13437:SF2">
    <property type="entry name" value="NUCLEOPORIN P58_P45"/>
    <property type="match status" value="1"/>
</dbReference>
<gene>
    <name evidence="9" type="ORF">BDU57DRAFT_513003</name>
</gene>
<feature type="compositionally biased region" description="Polar residues" evidence="8">
    <location>
        <begin position="1"/>
        <end position="13"/>
    </location>
</feature>
<keyword evidence="6" id="KW-0906">Nuclear pore complex</keyword>
<feature type="region of interest" description="Disordered" evidence="8">
    <location>
        <begin position="57"/>
        <end position="112"/>
    </location>
</feature>
<dbReference type="AlphaFoldDB" id="A0A6A5QYK5"/>
<keyword evidence="10" id="KW-1185">Reference proteome</keyword>
<dbReference type="InterPro" id="IPR024882">
    <property type="entry name" value="NUP58/p45/49"/>
</dbReference>
<evidence type="ECO:0000256" key="4">
    <source>
        <dbReference type="ARBA" id="ARBA00022927"/>
    </source>
</evidence>
<evidence type="ECO:0008006" key="11">
    <source>
        <dbReference type="Google" id="ProtNLM"/>
    </source>
</evidence>
<proteinExistence type="predicted"/>
<evidence type="ECO:0000313" key="10">
    <source>
        <dbReference type="Proteomes" id="UP000800096"/>
    </source>
</evidence>
<sequence length="372" mass="39252">MAGFGRSNSLSINTGGGGAVQNQPQSSGGLFGASQQPAQAASGGLFGAAAAGSNASKLAAPGAPSTSLFGASTQPTTAPSLFASTNPQPQTAAPSLFGSNQQQPQQHNTLFGMNPQNRAAPLGGSSMGAGAPQPVQMTLDAMRGTTRFNDLHPDLQSVIQQLDLGIQQKISYCNQIRETLPSSEQDIATIAPDVAYIETYLSTVETGLDNDSTDIAHLKDVVKRDAADATLSFRAIENQRLPAQFHYRNSANLTASSAKAPAAGALDDDDPTKPVDLMTYFNHRTDDLGRTLHVYQRQIREIEAHLRTMEAGTVEKAQQLTGSRSAPRDQRRELVEALKAIEGAILESAKKVGQVRDDVTKHTFGSVGATLL</sequence>
<evidence type="ECO:0000256" key="7">
    <source>
        <dbReference type="ARBA" id="ARBA00023242"/>
    </source>
</evidence>
<evidence type="ECO:0000256" key="6">
    <source>
        <dbReference type="ARBA" id="ARBA00023132"/>
    </source>
</evidence>
<dbReference type="GO" id="GO:0005643">
    <property type="term" value="C:nuclear pore"/>
    <property type="evidence" value="ECO:0007669"/>
    <property type="project" value="UniProtKB-SubCell"/>
</dbReference>
<evidence type="ECO:0000256" key="5">
    <source>
        <dbReference type="ARBA" id="ARBA00023010"/>
    </source>
</evidence>
<name>A0A6A5QYK5_AMPQU</name>
<protein>
    <recommendedName>
        <fullName evidence="11">Nucleoporin complex subunit 54-domain-containing protein</fullName>
    </recommendedName>
</protein>
<dbReference type="GO" id="GO:0008139">
    <property type="term" value="F:nuclear localization sequence binding"/>
    <property type="evidence" value="ECO:0007669"/>
    <property type="project" value="InterPro"/>
</dbReference>
<keyword evidence="3" id="KW-0509">mRNA transport</keyword>
<organism evidence="9 10">
    <name type="scientific">Ampelomyces quisqualis</name>
    <name type="common">Powdery mildew agent</name>
    <dbReference type="NCBI Taxonomy" id="50730"/>
    <lineage>
        <taxon>Eukaryota</taxon>
        <taxon>Fungi</taxon>
        <taxon>Dikarya</taxon>
        <taxon>Ascomycota</taxon>
        <taxon>Pezizomycotina</taxon>
        <taxon>Dothideomycetes</taxon>
        <taxon>Pleosporomycetidae</taxon>
        <taxon>Pleosporales</taxon>
        <taxon>Pleosporineae</taxon>
        <taxon>Phaeosphaeriaceae</taxon>
        <taxon>Ampelomyces</taxon>
    </lineage>
</organism>
<evidence type="ECO:0000256" key="1">
    <source>
        <dbReference type="ARBA" id="ARBA00004567"/>
    </source>
</evidence>
<dbReference type="InterPro" id="IPR025574">
    <property type="entry name" value="Nucleoporin_FG_rpt"/>
</dbReference>
<evidence type="ECO:0000256" key="2">
    <source>
        <dbReference type="ARBA" id="ARBA00022448"/>
    </source>
</evidence>
<dbReference type="GO" id="GO:0051028">
    <property type="term" value="P:mRNA transport"/>
    <property type="evidence" value="ECO:0007669"/>
    <property type="project" value="UniProtKB-KW"/>
</dbReference>
<keyword evidence="4" id="KW-0653">Protein transport</keyword>
<evidence type="ECO:0000313" key="9">
    <source>
        <dbReference type="EMBL" id="KAF1919744.1"/>
    </source>
</evidence>
<keyword evidence="7" id="KW-0539">Nucleus</keyword>
<dbReference type="PANTHER" id="PTHR13437">
    <property type="entry name" value="NUCLEOPORIN P58/P45 NUCLEOPORIN-LIKE PROTEIN 1"/>
    <property type="match status" value="1"/>
</dbReference>
<dbReference type="GO" id="GO:0017056">
    <property type="term" value="F:structural constituent of nuclear pore"/>
    <property type="evidence" value="ECO:0007669"/>
    <property type="project" value="InterPro"/>
</dbReference>
<evidence type="ECO:0000256" key="3">
    <source>
        <dbReference type="ARBA" id="ARBA00022816"/>
    </source>
</evidence>
<evidence type="ECO:0000256" key="8">
    <source>
        <dbReference type="SAM" id="MobiDB-lite"/>
    </source>
</evidence>
<feature type="region of interest" description="Disordered" evidence="8">
    <location>
        <begin position="1"/>
        <end position="39"/>
    </location>
</feature>